<proteinExistence type="predicted"/>
<keyword evidence="1" id="KW-0812">Transmembrane</keyword>
<dbReference type="AlphaFoldDB" id="A0AAN6Q4J9"/>
<gene>
    <name evidence="2" type="ORF">N658DRAFT_274749</name>
</gene>
<reference evidence="2" key="1">
    <citation type="journal article" date="2023" name="Mol. Phylogenet. Evol.">
        <title>Genome-scale phylogeny and comparative genomics of the fungal order Sordariales.</title>
        <authorList>
            <person name="Hensen N."/>
            <person name="Bonometti L."/>
            <person name="Westerberg I."/>
            <person name="Brannstrom I.O."/>
            <person name="Guillou S."/>
            <person name="Cros-Aarteil S."/>
            <person name="Calhoun S."/>
            <person name="Haridas S."/>
            <person name="Kuo A."/>
            <person name="Mondo S."/>
            <person name="Pangilinan J."/>
            <person name="Riley R."/>
            <person name="LaButti K."/>
            <person name="Andreopoulos B."/>
            <person name="Lipzen A."/>
            <person name="Chen C."/>
            <person name="Yan M."/>
            <person name="Daum C."/>
            <person name="Ng V."/>
            <person name="Clum A."/>
            <person name="Steindorff A."/>
            <person name="Ohm R.A."/>
            <person name="Martin F."/>
            <person name="Silar P."/>
            <person name="Natvig D.O."/>
            <person name="Lalanne C."/>
            <person name="Gautier V."/>
            <person name="Ament-Velasquez S.L."/>
            <person name="Kruys A."/>
            <person name="Hutchinson M.I."/>
            <person name="Powell A.J."/>
            <person name="Barry K."/>
            <person name="Miller A.N."/>
            <person name="Grigoriev I.V."/>
            <person name="Debuchy R."/>
            <person name="Gladieux P."/>
            <person name="Hiltunen Thoren M."/>
            <person name="Johannesson H."/>
        </authorList>
    </citation>
    <scope>NUCLEOTIDE SEQUENCE</scope>
    <source>
        <strain evidence="2">CBS 757.83</strain>
    </source>
</reference>
<name>A0AAN6Q4J9_9PEZI</name>
<evidence type="ECO:0000313" key="2">
    <source>
        <dbReference type="EMBL" id="KAK4103443.1"/>
    </source>
</evidence>
<evidence type="ECO:0000313" key="3">
    <source>
        <dbReference type="Proteomes" id="UP001305647"/>
    </source>
</evidence>
<keyword evidence="1" id="KW-1133">Transmembrane helix</keyword>
<evidence type="ECO:0000256" key="1">
    <source>
        <dbReference type="SAM" id="Phobius"/>
    </source>
</evidence>
<sequence length="187" mass="20256">MCLLHLGREQVGEPTSMFCMALFGVGLLLVACYTAWVEACGAAVPLGGRRINSTQYEAGGLISARSRRGMDDFMATHLAWLRGAAGKQRWKVAWNTITSMYRAAGLSGRRVDSGWPPCAALGPSKSQVLDCHSMAVVSCCCAPRERADSQSVSGDCERAVLVWRTRGRIVPLLLRNPLTNPCAAIWL</sequence>
<comment type="caution">
    <text evidence="2">The sequence shown here is derived from an EMBL/GenBank/DDBJ whole genome shotgun (WGS) entry which is preliminary data.</text>
</comment>
<protein>
    <submittedName>
        <fullName evidence="2">Uncharacterized protein</fullName>
    </submittedName>
</protein>
<keyword evidence="3" id="KW-1185">Reference proteome</keyword>
<dbReference type="Proteomes" id="UP001305647">
    <property type="component" value="Unassembled WGS sequence"/>
</dbReference>
<keyword evidence="1" id="KW-0472">Membrane</keyword>
<organism evidence="2 3">
    <name type="scientific">Parathielavia hyrcaniae</name>
    <dbReference type="NCBI Taxonomy" id="113614"/>
    <lineage>
        <taxon>Eukaryota</taxon>
        <taxon>Fungi</taxon>
        <taxon>Dikarya</taxon>
        <taxon>Ascomycota</taxon>
        <taxon>Pezizomycotina</taxon>
        <taxon>Sordariomycetes</taxon>
        <taxon>Sordariomycetidae</taxon>
        <taxon>Sordariales</taxon>
        <taxon>Chaetomiaceae</taxon>
        <taxon>Parathielavia</taxon>
    </lineage>
</organism>
<accession>A0AAN6Q4J9</accession>
<reference evidence="2" key="2">
    <citation type="submission" date="2023-05" db="EMBL/GenBank/DDBJ databases">
        <authorList>
            <consortium name="Lawrence Berkeley National Laboratory"/>
            <person name="Steindorff A."/>
            <person name="Hensen N."/>
            <person name="Bonometti L."/>
            <person name="Westerberg I."/>
            <person name="Brannstrom I.O."/>
            <person name="Guillou S."/>
            <person name="Cros-Aarteil S."/>
            <person name="Calhoun S."/>
            <person name="Haridas S."/>
            <person name="Kuo A."/>
            <person name="Mondo S."/>
            <person name="Pangilinan J."/>
            <person name="Riley R."/>
            <person name="Labutti K."/>
            <person name="Andreopoulos B."/>
            <person name="Lipzen A."/>
            <person name="Chen C."/>
            <person name="Yanf M."/>
            <person name="Daum C."/>
            <person name="Ng V."/>
            <person name="Clum A."/>
            <person name="Ohm R."/>
            <person name="Martin F."/>
            <person name="Silar P."/>
            <person name="Natvig D."/>
            <person name="Lalanne C."/>
            <person name="Gautier V."/>
            <person name="Ament-Velasquez S.L."/>
            <person name="Kruys A."/>
            <person name="Hutchinson M.I."/>
            <person name="Powell A.J."/>
            <person name="Barry K."/>
            <person name="Miller A.N."/>
            <person name="Grigoriev I.V."/>
            <person name="Debuchy R."/>
            <person name="Gladieux P."/>
            <person name="Thoren M.H."/>
            <person name="Johannesson H."/>
        </authorList>
    </citation>
    <scope>NUCLEOTIDE SEQUENCE</scope>
    <source>
        <strain evidence="2">CBS 757.83</strain>
    </source>
</reference>
<feature type="transmembrane region" description="Helical" evidence="1">
    <location>
        <begin position="17"/>
        <end position="36"/>
    </location>
</feature>
<dbReference type="EMBL" id="MU863628">
    <property type="protein sequence ID" value="KAK4103443.1"/>
    <property type="molecule type" value="Genomic_DNA"/>
</dbReference>